<dbReference type="SUPFAM" id="SSF51679">
    <property type="entry name" value="Bacterial luciferase-like"/>
    <property type="match status" value="1"/>
</dbReference>
<evidence type="ECO:0000259" key="5">
    <source>
        <dbReference type="Pfam" id="PF00296"/>
    </source>
</evidence>
<dbReference type="EC" id="1.5.98.2" evidence="6"/>
<evidence type="ECO:0000256" key="3">
    <source>
        <dbReference type="ARBA" id="ARBA00023002"/>
    </source>
</evidence>
<dbReference type="Gene3D" id="3.20.20.30">
    <property type="entry name" value="Luciferase-like domain"/>
    <property type="match status" value="1"/>
</dbReference>
<sequence>MSGQFRFGVGVNHLQSRTALLDNARRFEDLGFDVFIVPDHLGAIAPFPALAAVAAVTSTIRLGTNVLNCGFYRPALLARDAADVATLSEGRLELGLGAGYVRQEFEAAELPYPTAGQRVRHLEHCVAYLREHHPDIPLLVAGNGDRVLTLAAQHAQIVGLTGSDLGKGVADPLAERVEFVREATDGREVELNLTITAAPTDETGHADLSLMRRYAPHSSDEELTRLPGVLSGTPRDMADQVHTLQERYGISYLTVMLRHAEQFAKVIAELRQ</sequence>
<proteinExistence type="predicted"/>
<dbReference type="GO" id="GO:0046306">
    <property type="term" value="P:alkanesulfonate catabolic process"/>
    <property type="evidence" value="ECO:0007669"/>
    <property type="project" value="TreeGrafter"/>
</dbReference>
<dbReference type="AlphaFoldDB" id="A0A378TCL4"/>
<protein>
    <submittedName>
        <fullName evidence="6">Luciferase family protein</fullName>
        <ecNumber evidence="6">1.5.98.2</ecNumber>
    </submittedName>
</protein>
<dbReference type="InterPro" id="IPR011251">
    <property type="entry name" value="Luciferase-like_dom"/>
</dbReference>
<evidence type="ECO:0000313" key="7">
    <source>
        <dbReference type="Proteomes" id="UP000254978"/>
    </source>
</evidence>
<dbReference type="GO" id="GO:0008726">
    <property type="term" value="F:alkanesulfonate monooxygenase activity"/>
    <property type="evidence" value="ECO:0007669"/>
    <property type="project" value="TreeGrafter"/>
</dbReference>
<dbReference type="Pfam" id="PF00296">
    <property type="entry name" value="Bac_luciferase"/>
    <property type="match status" value="1"/>
</dbReference>
<dbReference type="GO" id="GO:0018537">
    <property type="term" value="F:coenzyme F420-dependent N5,N10-methenyltetrahydromethanopterin reductase activity"/>
    <property type="evidence" value="ECO:0007669"/>
    <property type="project" value="UniProtKB-EC"/>
</dbReference>
<dbReference type="Proteomes" id="UP000254978">
    <property type="component" value="Unassembled WGS sequence"/>
</dbReference>
<dbReference type="NCBIfam" id="TIGR03621">
    <property type="entry name" value="F420_MSMEG_2516"/>
    <property type="match status" value="1"/>
</dbReference>
<dbReference type="EMBL" id="UGQT01000001">
    <property type="protein sequence ID" value="STZ58572.1"/>
    <property type="molecule type" value="Genomic_DNA"/>
</dbReference>
<evidence type="ECO:0000313" key="6">
    <source>
        <dbReference type="EMBL" id="STZ58572.1"/>
    </source>
</evidence>
<keyword evidence="1" id="KW-0285">Flavoprotein</keyword>
<evidence type="ECO:0000256" key="4">
    <source>
        <dbReference type="ARBA" id="ARBA00023033"/>
    </source>
</evidence>
<name>A0A378TCL4_9MYCO</name>
<gene>
    <name evidence="6" type="ORF">NCTC10821_02085</name>
</gene>
<keyword evidence="7" id="KW-1185">Reference proteome</keyword>
<dbReference type="InterPro" id="IPR036661">
    <property type="entry name" value="Luciferase-like_sf"/>
</dbReference>
<dbReference type="InterPro" id="IPR050172">
    <property type="entry name" value="SsuD_RutA_monooxygenase"/>
</dbReference>
<feature type="domain" description="Luciferase-like" evidence="5">
    <location>
        <begin position="10"/>
        <end position="120"/>
    </location>
</feature>
<dbReference type="PANTHER" id="PTHR42847:SF4">
    <property type="entry name" value="ALKANESULFONATE MONOOXYGENASE-RELATED"/>
    <property type="match status" value="1"/>
</dbReference>
<accession>A0A378TCL4</accession>
<evidence type="ECO:0000256" key="1">
    <source>
        <dbReference type="ARBA" id="ARBA00022630"/>
    </source>
</evidence>
<keyword evidence="3 6" id="KW-0560">Oxidoreductase</keyword>
<keyword evidence="2" id="KW-0288">FMN</keyword>
<evidence type="ECO:0000256" key="2">
    <source>
        <dbReference type="ARBA" id="ARBA00022643"/>
    </source>
</evidence>
<organism evidence="6 7">
    <name type="scientific">Mycolicibacterium tokaiense</name>
    <dbReference type="NCBI Taxonomy" id="39695"/>
    <lineage>
        <taxon>Bacteria</taxon>
        <taxon>Bacillati</taxon>
        <taxon>Actinomycetota</taxon>
        <taxon>Actinomycetes</taxon>
        <taxon>Mycobacteriales</taxon>
        <taxon>Mycobacteriaceae</taxon>
        <taxon>Mycolicibacterium</taxon>
    </lineage>
</organism>
<reference evidence="6 7" key="1">
    <citation type="submission" date="2018-06" db="EMBL/GenBank/DDBJ databases">
        <authorList>
            <consortium name="Pathogen Informatics"/>
            <person name="Doyle S."/>
        </authorList>
    </citation>
    <scope>NUCLEOTIDE SEQUENCE [LARGE SCALE GENOMIC DNA]</scope>
    <source>
        <strain evidence="6 7">NCTC10821</strain>
    </source>
</reference>
<keyword evidence="4" id="KW-0503">Monooxygenase</keyword>
<dbReference type="RefSeq" id="WP_115278357.1">
    <property type="nucleotide sequence ID" value="NZ_AP022600.1"/>
</dbReference>
<dbReference type="OrthoDB" id="4288123at2"/>
<dbReference type="PANTHER" id="PTHR42847">
    <property type="entry name" value="ALKANESULFONATE MONOOXYGENASE"/>
    <property type="match status" value="1"/>
</dbReference>
<dbReference type="InterPro" id="IPR019923">
    <property type="entry name" value="Lucif-like_OxRdtase_MSMEG_2516"/>
</dbReference>